<keyword evidence="4" id="KW-0862">Zinc</keyword>
<dbReference type="Pfam" id="PF00383">
    <property type="entry name" value="dCMP_cyt_deam_1"/>
    <property type="match status" value="1"/>
</dbReference>
<keyword evidence="3 6" id="KW-0378">Hydrolase</keyword>
<dbReference type="PANTHER" id="PTHR11644:SF2">
    <property type="entry name" value="CYTIDINE DEAMINASE"/>
    <property type="match status" value="1"/>
</dbReference>
<dbReference type="GO" id="GO:0008270">
    <property type="term" value="F:zinc ion binding"/>
    <property type="evidence" value="ECO:0007669"/>
    <property type="project" value="InterPro"/>
</dbReference>
<evidence type="ECO:0000256" key="2">
    <source>
        <dbReference type="ARBA" id="ARBA00022723"/>
    </source>
</evidence>
<dbReference type="NCBIfam" id="NF004064">
    <property type="entry name" value="PRK05578.1"/>
    <property type="match status" value="1"/>
</dbReference>
<dbReference type="InterPro" id="IPR050202">
    <property type="entry name" value="Cyt/Deoxycyt_deaminase"/>
</dbReference>
<organism evidence="6 7">
    <name type="scientific">Croceimicrobium hydrocarbonivorans</name>
    <dbReference type="NCBI Taxonomy" id="2761580"/>
    <lineage>
        <taxon>Bacteria</taxon>
        <taxon>Pseudomonadati</taxon>
        <taxon>Bacteroidota</taxon>
        <taxon>Flavobacteriia</taxon>
        <taxon>Flavobacteriales</taxon>
        <taxon>Owenweeksiaceae</taxon>
        <taxon>Croceimicrobium</taxon>
    </lineage>
</organism>
<name>A0A7H0VH83_9FLAO</name>
<dbReference type="SUPFAM" id="SSF53927">
    <property type="entry name" value="Cytidine deaminase-like"/>
    <property type="match status" value="1"/>
</dbReference>
<reference evidence="6 7" key="1">
    <citation type="submission" date="2020-08" db="EMBL/GenBank/DDBJ databases">
        <title>Croceimicrobium hydrocarbonivorans gen. nov., sp. nov., a novel marine bacterium isolated from a bacterial consortium that degrades polyethylene terephthalate.</title>
        <authorList>
            <person name="Liu R."/>
        </authorList>
    </citation>
    <scope>NUCLEOTIDE SEQUENCE [LARGE SCALE GENOMIC DNA]</scope>
    <source>
        <strain evidence="6 7">A20-9</strain>
    </source>
</reference>
<dbReference type="GO" id="GO:0004126">
    <property type="term" value="F:cytidine deaminase activity"/>
    <property type="evidence" value="ECO:0007669"/>
    <property type="project" value="UniProtKB-EC"/>
</dbReference>
<keyword evidence="7" id="KW-1185">Reference proteome</keyword>
<dbReference type="GO" id="GO:0072527">
    <property type="term" value="P:pyrimidine-containing compound metabolic process"/>
    <property type="evidence" value="ECO:0007669"/>
    <property type="project" value="UniProtKB-ARBA"/>
</dbReference>
<dbReference type="KEGG" id="chyd:H4K34_04375"/>
<dbReference type="PROSITE" id="PS00903">
    <property type="entry name" value="CYT_DCMP_DEAMINASES_1"/>
    <property type="match status" value="1"/>
</dbReference>
<dbReference type="InterPro" id="IPR016192">
    <property type="entry name" value="APOBEC/CMP_deaminase_Zn-bd"/>
</dbReference>
<dbReference type="PROSITE" id="PS51747">
    <property type="entry name" value="CYT_DCMP_DEAMINASES_2"/>
    <property type="match status" value="1"/>
</dbReference>
<sequence length="162" mass="18193">MKNIKKLEFHCELQAQSYQDLNPSEWELVQKALEARNRSHSPYSKFQVGAAVRLANQTIIQGANQENAAYPSGLCAERVALFAAGVQFPNMTFEALAVCVPDTSTNLPFPCGGCLQVMAEYEYKQQSGLELFLIYPAEELVFRAESTRHLMPFSFNESHLPE</sequence>
<evidence type="ECO:0000313" key="7">
    <source>
        <dbReference type="Proteomes" id="UP000516305"/>
    </source>
</evidence>
<comment type="similarity">
    <text evidence="1">Belongs to the cytidine and deoxycytidylate deaminase family.</text>
</comment>
<protein>
    <submittedName>
        <fullName evidence="6">Cytidine deaminase</fullName>
        <ecNumber evidence="6">3.5.4.5</ecNumber>
    </submittedName>
</protein>
<dbReference type="GO" id="GO:0042802">
    <property type="term" value="F:identical protein binding"/>
    <property type="evidence" value="ECO:0007669"/>
    <property type="project" value="UniProtKB-ARBA"/>
</dbReference>
<dbReference type="InterPro" id="IPR002125">
    <property type="entry name" value="CMP_dCMP_dom"/>
</dbReference>
<dbReference type="EMBL" id="CP060139">
    <property type="protein sequence ID" value="QNR25081.1"/>
    <property type="molecule type" value="Genomic_DNA"/>
</dbReference>
<dbReference type="InterPro" id="IPR016193">
    <property type="entry name" value="Cytidine_deaminase-like"/>
</dbReference>
<gene>
    <name evidence="6" type="ORF">H4K34_04375</name>
</gene>
<evidence type="ECO:0000313" key="6">
    <source>
        <dbReference type="EMBL" id="QNR25081.1"/>
    </source>
</evidence>
<evidence type="ECO:0000256" key="3">
    <source>
        <dbReference type="ARBA" id="ARBA00022801"/>
    </source>
</evidence>
<feature type="domain" description="CMP/dCMP-type deaminase" evidence="5">
    <location>
        <begin position="23"/>
        <end position="147"/>
    </location>
</feature>
<dbReference type="EC" id="3.5.4.5" evidence="6"/>
<proteinExistence type="inferred from homology"/>
<evidence type="ECO:0000256" key="1">
    <source>
        <dbReference type="ARBA" id="ARBA00006576"/>
    </source>
</evidence>
<keyword evidence="2" id="KW-0479">Metal-binding</keyword>
<dbReference type="Gene3D" id="3.40.140.10">
    <property type="entry name" value="Cytidine Deaminase, domain 2"/>
    <property type="match status" value="1"/>
</dbReference>
<dbReference type="GO" id="GO:0055086">
    <property type="term" value="P:nucleobase-containing small molecule metabolic process"/>
    <property type="evidence" value="ECO:0007669"/>
    <property type="project" value="UniProtKB-ARBA"/>
</dbReference>
<dbReference type="GO" id="GO:0005829">
    <property type="term" value="C:cytosol"/>
    <property type="evidence" value="ECO:0007669"/>
    <property type="project" value="TreeGrafter"/>
</dbReference>
<dbReference type="PANTHER" id="PTHR11644">
    <property type="entry name" value="CYTIDINE DEAMINASE"/>
    <property type="match status" value="1"/>
</dbReference>
<dbReference type="RefSeq" id="WP_210759606.1">
    <property type="nucleotide sequence ID" value="NZ_CP060139.1"/>
</dbReference>
<dbReference type="Proteomes" id="UP000516305">
    <property type="component" value="Chromosome"/>
</dbReference>
<accession>A0A7H0VH83</accession>
<evidence type="ECO:0000256" key="4">
    <source>
        <dbReference type="ARBA" id="ARBA00022833"/>
    </source>
</evidence>
<dbReference type="CDD" id="cd01283">
    <property type="entry name" value="cytidine_deaminase"/>
    <property type="match status" value="1"/>
</dbReference>
<evidence type="ECO:0000259" key="5">
    <source>
        <dbReference type="PROSITE" id="PS51747"/>
    </source>
</evidence>
<dbReference type="AlphaFoldDB" id="A0A7H0VH83"/>